<sequence length="123" mass="13685">LVLVVCLTCSISTTLPGAEPHRCGRRAQNSSENENAFESFESITKVSNPVVSTAGLPLQADGFWTGARLTMTLTMKSILHSILMLNYIPNMLFAAEDLNFNLEFYNYDTKKWDMTSNDLKTGN</sequence>
<reference evidence="3 4" key="1">
    <citation type="submission" date="2016-11" db="UniProtKB">
        <authorList>
            <consortium name="WormBaseParasite"/>
        </authorList>
    </citation>
    <scope>IDENTIFICATION</scope>
</reference>
<proteinExistence type="predicted"/>
<organism evidence="2 4">
    <name type="scientific">Macrostomum lignano</name>
    <dbReference type="NCBI Taxonomy" id="282301"/>
    <lineage>
        <taxon>Eukaryota</taxon>
        <taxon>Metazoa</taxon>
        <taxon>Spiralia</taxon>
        <taxon>Lophotrochozoa</taxon>
        <taxon>Platyhelminthes</taxon>
        <taxon>Rhabditophora</taxon>
        <taxon>Macrostomorpha</taxon>
        <taxon>Macrostomida</taxon>
        <taxon>Macrostomidae</taxon>
        <taxon>Macrostomum</taxon>
    </lineage>
</organism>
<protein>
    <submittedName>
        <fullName evidence="3 4">Neur_chan_LBD domain-containing protein</fullName>
    </submittedName>
</protein>
<keyword evidence="1" id="KW-0732">Signal</keyword>
<evidence type="ECO:0000256" key="1">
    <source>
        <dbReference type="SAM" id="SignalP"/>
    </source>
</evidence>
<keyword evidence="2" id="KW-1185">Reference proteome</keyword>
<dbReference type="WBParaSite" id="maker-uti_cns_0001634-snap-gene-0.6-mRNA-1">
    <property type="protein sequence ID" value="maker-uti_cns_0001634-snap-gene-0.6-mRNA-1"/>
    <property type="gene ID" value="maker-uti_cns_0001634-snap-gene-0.6"/>
</dbReference>
<accession>A0A1I8HHZ7</accession>
<dbReference type="AlphaFoldDB" id="A0A1I8HHZ7"/>
<dbReference type="WBParaSite" id="maker-uti_cns_0006402-snap-gene-0.4-mRNA-1">
    <property type="protein sequence ID" value="maker-uti_cns_0006402-snap-gene-0.4-mRNA-1"/>
    <property type="gene ID" value="maker-uti_cns_0006402-snap-gene-0.4"/>
</dbReference>
<evidence type="ECO:0000313" key="3">
    <source>
        <dbReference type="WBParaSite" id="maker-uti_cns_0001634-snap-gene-0.6-mRNA-1"/>
    </source>
</evidence>
<feature type="chain" id="PRO_5009845761" evidence="1">
    <location>
        <begin position="21"/>
        <end position="123"/>
    </location>
</feature>
<name>A0A1I8HHZ7_9PLAT</name>
<evidence type="ECO:0000313" key="2">
    <source>
        <dbReference type="Proteomes" id="UP000095280"/>
    </source>
</evidence>
<evidence type="ECO:0000313" key="4">
    <source>
        <dbReference type="WBParaSite" id="maker-uti_cns_0006402-snap-gene-0.4-mRNA-1"/>
    </source>
</evidence>
<feature type="signal peptide" evidence="1">
    <location>
        <begin position="1"/>
        <end position="20"/>
    </location>
</feature>
<dbReference type="Proteomes" id="UP000095280">
    <property type="component" value="Unplaced"/>
</dbReference>